<keyword evidence="3" id="KW-1185">Reference proteome</keyword>
<dbReference type="Proteomes" id="UP001596004">
    <property type="component" value="Unassembled WGS sequence"/>
</dbReference>
<feature type="region of interest" description="Disordered" evidence="1">
    <location>
        <begin position="95"/>
        <end position="118"/>
    </location>
</feature>
<dbReference type="RefSeq" id="WP_380836057.1">
    <property type="nucleotide sequence ID" value="NZ_JBHSFP010000001.1"/>
</dbReference>
<protein>
    <submittedName>
        <fullName evidence="2">YbaB/EbfC family nucleoid-associated protein</fullName>
    </submittedName>
</protein>
<dbReference type="EMBL" id="JBHSFP010000001">
    <property type="protein sequence ID" value="MFC4529509.1"/>
    <property type="molecule type" value="Genomic_DNA"/>
</dbReference>
<dbReference type="Pfam" id="PF02575">
    <property type="entry name" value="YbaB_DNA_bd"/>
    <property type="match status" value="1"/>
</dbReference>
<evidence type="ECO:0000256" key="1">
    <source>
        <dbReference type="SAM" id="MobiDB-lite"/>
    </source>
</evidence>
<dbReference type="SUPFAM" id="SSF82607">
    <property type="entry name" value="YbaB-like"/>
    <property type="match status" value="1"/>
</dbReference>
<accession>A0ABV9C8U0</accession>
<gene>
    <name evidence="2" type="ORF">ACFO60_01940</name>
</gene>
<dbReference type="InterPro" id="IPR004401">
    <property type="entry name" value="YbaB/EbfC"/>
</dbReference>
<evidence type="ECO:0000313" key="2">
    <source>
        <dbReference type="EMBL" id="MFC4529509.1"/>
    </source>
</evidence>
<dbReference type="InterPro" id="IPR036894">
    <property type="entry name" value="YbaB-like_sf"/>
</dbReference>
<reference evidence="3" key="1">
    <citation type="journal article" date="2019" name="Int. J. Syst. Evol. Microbiol.">
        <title>The Global Catalogue of Microorganisms (GCM) 10K type strain sequencing project: providing services to taxonomists for standard genome sequencing and annotation.</title>
        <authorList>
            <consortium name="The Broad Institute Genomics Platform"/>
            <consortium name="The Broad Institute Genome Sequencing Center for Infectious Disease"/>
            <person name="Wu L."/>
            <person name="Ma J."/>
        </authorList>
    </citation>
    <scope>NUCLEOTIDE SEQUENCE [LARGE SCALE GENOMIC DNA]</scope>
    <source>
        <strain evidence="3">CGMCC 4.7132</strain>
    </source>
</reference>
<dbReference type="Gene3D" id="3.30.1310.10">
    <property type="entry name" value="Nucleoid-associated protein YbaB-like domain"/>
    <property type="match status" value="1"/>
</dbReference>
<sequence>MFRPDDFRLEDLERVARQNEEAVQRLSGVFGELRTVKGEGAAAGGLVGAVVDGGGQIEEVTLDPRVMRLDSASIAQAVTEAVRAAQQDAQRRNAELLREATGGEPPSLDPASAETWLKDVADAMGAPWSDDRF</sequence>
<comment type="caution">
    <text evidence="2">The sequence shown here is derived from an EMBL/GenBank/DDBJ whole genome shotgun (WGS) entry which is preliminary data.</text>
</comment>
<proteinExistence type="predicted"/>
<name>A0ABV9C8U0_9ACTN</name>
<evidence type="ECO:0000313" key="3">
    <source>
        <dbReference type="Proteomes" id="UP001596004"/>
    </source>
</evidence>
<organism evidence="2 3">
    <name type="scientific">Sphaerisporangium dianthi</name>
    <dbReference type="NCBI Taxonomy" id="1436120"/>
    <lineage>
        <taxon>Bacteria</taxon>
        <taxon>Bacillati</taxon>
        <taxon>Actinomycetota</taxon>
        <taxon>Actinomycetes</taxon>
        <taxon>Streptosporangiales</taxon>
        <taxon>Streptosporangiaceae</taxon>
        <taxon>Sphaerisporangium</taxon>
    </lineage>
</organism>